<evidence type="ECO:0000256" key="9">
    <source>
        <dbReference type="ARBA" id="ARBA00023172"/>
    </source>
</evidence>
<accession>A0A8J9UI56</accession>
<dbReference type="Pfam" id="PF03731">
    <property type="entry name" value="Ku_N"/>
    <property type="match status" value="1"/>
</dbReference>
<dbReference type="InterPro" id="IPR036494">
    <property type="entry name" value="Ku_C_sf"/>
</dbReference>
<dbReference type="InterPro" id="IPR036465">
    <property type="entry name" value="vWFA_dom_sf"/>
</dbReference>
<reference evidence="13" key="1">
    <citation type="submission" date="2021-12" db="EMBL/GenBank/DDBJ databases">
        <authorList>
            <person name="Martin H S."/>
        </authorList>
    </citation>
    <scope>NUCLEOTIDE SEQUENCE</scope>
</reference>
<name>A0A8J9UI56_9NEOP</name>
<evidence type="ECO:0000256" key="4">
    <source>
        <dbReference type="ARBA" id="ARBA00022763"/>
    </source>
</evidence>
<dbReference type="SUPFAM" id="SSF100939">
    <property type="entry name" value="SPOC domain-like"/>
    <property type="match status" value="1"/>
</dbReference>
<keyword evidence="8" id="KW-0238">DNA-binding</keyword>
<dbReference type="EMBL" id="OV170222">
    <property type="protein sequence ID" value="CAH0720457.1"/>
    <property type="molecule type" value="Genomic_DNA"/>
</dbReference>
<dbReference type="InterPro" id="IPR024193">
    <property type="entry name" value="Ku80"/>
</dbReference>
<dbReference type="GO" id="GO:0043564">
    <property type="term" value="C:Ku70:Ku80 complex"/>
    <property type="evidence" value="ECO:0007669"/>
    <property type="project" value="InterPro"/>
</dbReference>
<feature type="non-terminal residue" evidence="13">
    <location>
        <position position="710"/>
    </location>
</feature>
<dbReference type="GO" id="GO:0016787">
    <property type="term" value="F:hydrolase activity"/>
    <property type="evidence" value="ECO:0007669"/>
    <property type="project" value="UniProtKB-KW"/>
</dbReference>
<dbReference type="CDD" id="cd00873">
    <property type="entry name" value="KU80"/>
    <property type="match status" value="1"/>
</dbReference>
<dbReference type="GO" id="GO:0005524">
    <property type="term" value="F:ATP binding"/>
    <property type="evidence" value="ECO:0007669"/>
    <property type="project" value="UniProtKB-KW"/>
</dbReference>
<dbReference type="GO" id="GO:0006310">
    <property type="term" value="P:DNA recombination"/>
    <property type="evidence" value="ECO:0007669"/>
    <property type="project" value="UniProtKB-KW"/>
</dbReference>
<evidence type="ECO:0000259" key="12">
    <source>
        <dbReference type="SMART" id="SM00559"/>
    </source>
</evidence>
<evidence type="ECO:0000256" key="1">
    <source>
        <dbReference type="ARBA" id="ARBA00004123"/>
    </source>
</evidence>
<evidence type="ECO:0000256" key="3">
    <source>
        <dbReference type="ARBA" id="ARBA00022741"/>
    </source>
</evidence>
<dbReference type="Gene3D" id="3.40.50.410">
    <property type="entry name" value="von Willebrand factor, type A domain"/>
    <property type="match status" value="1"/>
</dbReference>
<dbReference type="Pfam" id="PF08785">
    <property type="entry name" value="Ku_PK_bind"/>
    <property type="match status" value="1"/>
</dbReference>
<dbReference type="Gene3D" id="2.40.290.10">
    <property type="match status" value="1"/>
</dbReference>
<dbReference type="OrthoDB" id="30826at2759"/>
<evidence type="ECO:0000256" key="5">
    <source>
        <dbReference type="ARBA" id="ARBA00022801"/>
    </source>
</evidence>
<gene>
    <name evidence="13" type="ORF">BINO364_LOCUS6683</name>
</gene>
<evidence type="ECO:0000313" key="14">
    <source>
        <dbReference type="Proteomes" id="UP000838878"/>
    </source>
</evidence>
<keyword evidence="6" id="KW-0347">Helicase</keyword>
<feature type="domain" description="Ku" evidence="12">
    <location>
        <begin position="282"/>
        <end position="421"/>
    </location>
</feature>
<dbReference type="GO" id="GO:0004386">
    <property type="term" value="F:helicase activity"/>
    <property type="evidence" value="ECO:0007669"/>
    <property type="project" value="UniProtKB-KW"/>
</dbReference>
<dbReference type="Gene3D" id="1.25.40.240">
    <property type="entry name" value="Ku, C-terminal domain"/>
    <property type="match status" value="1"/>
</dbReference>
<dbReference type="GO" id="GO:0042162">
    <property type="term" value="F:telomeric DNA binding"/>
    <property type="evidence" value="ECO:0007669"/>
    <property type="project" value="InterPro"/>
</dbReference>
<keyword evidence="4" id="KW-0227">DNA damage</keyword>
<evidence type="ECO:0000256" key="8">
    <source>
        <dbReference type="ARBA" id="ARBA00023125"/>
    </source>
</evidence>
<comment type="similarity">
    <text evidence="2">Belongs to the ku80 family.</text>
</comment>
<evidence type="ECO:0000256" key="10">
    <source>
        <dbReference type="ARBA" id="ARBA00023204"/>
    </source>
</evidence>
<dbReference type="AlphaFoldDB" id="A0A8J9UI56"/>
<keyword evidence="3" id="KW-0547">Nucleotide-binding</keyword>
<dbReference type="SUPFAM" id="SSF101420">
    <property type="entry name" value="C-terminal domain of Ku80"/>
    <property type="match status" value="1"/>
</dbReference>
<dbReference type="Proteomes" id="UP000838878">
    <property type="component" value="Chromosome 2"/>
</dbReference>
<dbReference type="GO" id="GO:0000723">
    <property type="term" value="P:telomere maintenance"/>
    <property type="evidence" value="ECO:0007669"/>
    <property type="project" value="InterPro"/>
</dbReference>
<dbReference type="GO" id="GO:0003684">
    <property type="term" value="F:damaged DNA binding"/>
    <property type="evidence" value="ECO:0007669"/>
    <property type="project" value="InterPro"/>
</dbReference>
<dbReference type="GO" id="GO:0006303">
    <property type="term" value="P:double-strand break repair via nonhomologous end joining"/>
    <property type="evidence" value="ECO:0007669"/>
    <property type="project" value="InterPro"/>
</dbReference>
<dbReference type="SUPFAM" id="SSF53300">
    <property type="entry name" value="vWA-like"/>
    <property type="match status" value="1"/>
</dbReference>
<dbReference type="PANTHER" id="PTHR12604">
    <property type="entry name" value="KU AUTOANTIGEN DNA HELICASE"/>
    <property type="match status" value="1"/>
</dbReference>
<dbReference type="InterPro" id="IPR006164">
    <property type="entry name" value="DNA_bd_Ku70/Ku80"/>
</dbReference>
<organism evidence="13 14">
    <name type="scientific">Brenthis ino</name>
    <name type="common">lesser marbled fritillary</name>
    <dbReference type="NCBI Taxonomy" id="405034"/>
    <lineage>
        <taxon>Eukaryota</taxon>
        <taxon>Metazoa</taxon>
        <taxon>Ecdysozoa</taxon>
        <taxon>Arthropoda</taxon>
        <taxon>Hexapoda</taxon>
        <taxon>Insecta</taxon>
        <taxon>Pterygota</taxon>
        <taxon>Neoptera</taxon>
        <taxon>Endopterygota</taxon>
        <taxon>Lepidoptera</taxon>
        <taxon>Glossata</taxon>
        <taxon>Ditrysia</taxon>
        <taxon>Papilionoidea</taxon>
        <taxon>Nymphalidae</taxon>
        <taxon>Heliconiinae</taxon>
        <taxon>Argynnini</taxon>
        <taxon>Brenthis</taxon>
    </lineage>
</organism>
<evidence type="ECO:0000313" key="13">
    <source>
        <dbReference type="EMBL" id="CAH0720457.1"/>
    </source>
</evidence>
<dbReference type="Pfam" id="PF02735">
    <property type="entry name" value="Ku"/>
    <property type="match status" value="1"/>
</dbReference>
<dbReference type="InterPro" id="IPR016194">
    <property type="entry name" value="SPOC-like_C_dom_sf"/>
</dbReference>
<evidence type="ECO:0000256" key="11">
    <source>
        <dbReference type="ARBA" id="ARBA00023242"/>
    </source>
</evidence>
<keyword evidence="10" id="KW-0234">DNA repair</keyword>
<dbReference type="InterPro" id="IPR005161">
    <property type="entry name" value="Ku_N"/>
</dbReference>
<dbReference type="GO" id="GO:0003690">
    <property type="term" value="F:double-stranded DNA binding"/>
    <property type="evidence" value="ECO:0007669"/>
    <property type="project" value="TreeGrafter"/>
</dbReference>
<evidence type="ECO:0000256" key="6">
    <source>
        <dbReference type="ARBA" id="ARBA00022806"/>
    </source>
</evidence>
<dbReference type="PANTHER" id="PTHR12604:SF4">
    <property type="entry name" value="X-RAY REPAIR CROSS-COMPLEMENTING PROTEIN 5"/>
    <property type="match status" value="1"/>
</dbReference>
<dbReference type="Gene3D" id="1.10.1600.10">
    <property type="match status" value="1"/>
</dbReference>
<keyword evidence="14" id="KW-1185">Reference proteome</keyword>
<proteinExistence type="inferred from homology"/>
<dbReference type="InterPro" id="IPR014893">
    <property type="entry name" value="Ku_PK_bind"/>
</dbReference>
<evidence type="ECO:0000256" key="7">
    <source>
        <dbReference type="ARBA" id="ARBA00022840"/>
    </source>
</evidence>
<keyword evidence="7" id="KW-0067">ATP-binding</keyword>
<sequence>MAPRVDKGTIIILDIGKNVAEPREKQKTSFFESARECAMRFIEHKIISERKNLLGIILLGSKKTENVLAAECPGTCRYIEMLAELKNPTWLMLRDLPEKPSKTTGDWFDALLVAAEHFKYGVNDKILNKQIIIISNFEAPSDLDESDLKQAIHGFQEEGFELSVLGPDIYDEKNCNNDIELIRQFVEATNGAAATLEYTLGFHLLFHRKKVVNAMPWNVDLSIGPNIKIPISSYTRIRDEPVIKKWIKAIRDPVTQTISTSESIEKRKFYINTDNESVIKIDGNDKEDQIIKGYVYGGQVIPFSDCDKSMLYDAGPKSLIVYGFTKSSNITYQNLNGDGLSYVFGRRGDKKADYAVRCLVECLLELDLVGIVRRVYNNGNAPKMFALMPVIDSNNFVCLSMAGICYKEEIKNMTFPLTNTKKYECNNEQVEAFKELIRAMELSKAYDETLYEDTDAFPILKMCSPSAQYILDCIGFRALNPDSPLPPPRKEIMMLLKVVPEVEKRAIKPLEKLKKLFVLNKVEIKKRIKKEEPMNVDESNKSSTSTANDVIMDETPKIKIKMFKKPYIQKVGTVNPIEDYENLKNNLNINELFSQMAEAIESIFFCSIDKNFTKPLDAMLHFRTECVKSEPSHYNNWLKKFKMALTDRNRSDILNIINENKLNYILESENSLSNMISETSEESQLYENDTVPNLTEVSISSEVNDFFDNM</sequence>
<comment type="subcellular location">
    <subcellularLocation>
        <location evidence="1">Nucleus</location>
    </subcellularLocation>
</comment>
<keyword evidence="5" id="KW-0378">Hydrolase</keyword>
<keyword evidence="9" id="KW-0233">DNA recombination</keyword>
<evidence type="ECO:0000256" key="2">
    <source>
        <dbReference type="ARBA" id="ARBA00007726"/>
    </source>
</evidence>
<dbReference type="SMART" id="SM00559">
    <property type="entry name" value="Ku78"/>
    <property type="match status" value="1"/>
</dbReference>
<protein>
    <recommendedName>
        <fullName evidence="12">Ku domain-containing protein</fullName>
    </recommendedName>
</protein>
<keyword evidence="11" id="KW-0539">Nucleus</keyword>